<dbReference type="InterPro" id="IPR049787">
    <property type="entry name" value="SARAH_RASSF6"/>
</dbReference>
<dbReference type="OrthoDB" id="9976881at2759"/>
<dbReference type="SMART" id="SM00314">
    <property type="entry name" value="RA"/>
    <property type="match status" value="1"/>
</dbReference>
<keyword evidence="5" id="KW-1185">Reference proteome</keyword>
<dbReference type="SUPFAM" id="SSF54236">
    <property type="entry name" value="Ubiquitin-like"/>
    <property type="match status" value="1"/>
</dbReference>
<feature type="compositionally biased region" description="Polar residues" evidence="1">
    <location>
        <begin position="80"/>
        <end position="103"/>
    </location>
</feature>
<dbReference type="Proteomes" id="UP000002852">
    <property type="component" value="Unassembled WGS sequence"/>
</dbReference>
<dbReference type="InterPro" id="IPR011524">
    <property type="entry name" value="SARAH_dom"/>
</dbReference>
<dbReference type="GeneTree" id="ENSGT00940000159886"/>
<proteinExistence type="predicted"/>
<dbReference type="Pfam" id="PF00788">
    <property type="entry name" value="RA"/>
    <property type="match status" value="1"/>
</dbReference>
<dbReference type="STRING" id="8083.ENSXMAP00000035920"/>
<dbReference type="InterPro" id="IPR029071">
    <property type="entry name" value="Ubiquitin-like_domsf"/>
</dbReference>
<dbReference type="RefSeq" id="XP_023194546.1">
    <property type="nucleotide sequence ID" value="XM_023338778.1"/>
</dbReference>
<reference evidence="5" key="1">
    <citation type="submission" date="2012-01" db="EMBL/GenBank/DDBJ databases">
        <authorList>
            <person name="Walter R."/>
            <person name="Schartl M."/>
            <person name="Warren W."/>
        </authorList>
    </citation>
    <scope>NUCLEOTIDE SEQUENCE [LARGE SCALE GENOMIC DNA]</scope>
    <source>
        <strain evidence="5">JP 163 A</strain>
    </source>
</reference>
<dbReference type="GO" id="GO:0007165">
    <property type="term" value="P:signal transduction"/>
    <property type="evidence" value="ECO:0007669"/>
    <property type="project" value="InterPro"/>
</dbReference>
<evidence type="ECO:0000259" key="2">
    <source>
        <dbReference type="PROSITE" id="PS50200"/>
    </source>
</evidence>
<dbReference type="Pfam" id="PF16517">
    <property type="entry name" value="Nore1-SARAH"/>
    <property type="match status" value="1"/>
</dbReference>
<reference evidence="4" key="3">
    <citation type="submission" date="2025-08" db="UniProtKB">
        <authorList>
            <consortium name="Ensembl"/>
        </authorList>
    </citation>
    <scope>IDENTIFICATION</scope>
    <source>
        <strain evidence="4">JP 163 A</strain>
    </source>
</reference>
<dbReference type="CDD" id="cd21895">
    <property type="entry name" value="SARAH_RASSF6"/>
    <property type="match status" value="1"/>
</dbReference>
<feature type="region of interest" description="Disordered" evidence="1">
    <location>
        <begin position="80"/>
        <end position="108"/>
    </location>
</feature>
<dbReference type="PROSITE" id="PS50951">
    <property type="entry name" value="SARAH"/>
    <property type="match status" value="1"/>
</dbReference>
<dbReference type="PANTHER" id="PTHR22738:SF3">
    <property type="entry name" value="RAS ASSOCIATION DOMAIN-CONTAINING PROTEIN 6"/>
    <property type="match status" value="1"/>
</dbReference>
<dbReference type="RefSeq" id="XP_023194544.1">
    <property type="nucleotide sequence ID" value="XM_023338776.1"/>
</dbReference>
<evidence type="ECO:0000313" key="5">
    <source>
        <dbReference type="Proteomes" id="UP000002852"/>
    </source>
</evidence>
<evidence type="ECO:0000313" key="4">
    <source>
        <dbReference type="Ensembl" id="ENSXMAP00000035920.1"/>
    </source>
</evidence>
<dbReference type="InterPro" id="IPR000159">
    <property type="entry name" value="RA_dom"/>
</dbReference>
<dbReference type="InParanoid" id="A0A3B5QZT2"/>
<reference evidence="5" key="2">
    <citation type="journal article" date="2013" name="Nat. Genet.">
        <title>The genome of the platyfish, Xiphophorus maculatus, provides insights into evolutionary adaptation and several complex traits.</title>
        <authorList>
            <person name="Schartl M."/>
            <person name="Walter R.B."/>
            <person name="Shen Y."/>
            <person name="Garcia T."/>
            <person name="Catchen J."/>
            <person name="Amores A."/>
            <person name="Braasch I."/>
            <person name="Chalopin D."/>
            <person name="Volff J.N."/>
            <person name="Lesch K.P."/>
            <person name="Bisazza A."/>
            <person name="Minx P."/>
            <person name="Hillier L."/>
            <person name="Wilson R.K."/>
            <person name="Fuerstenberg S."/>
            <person name="Boore J."/>
            <person name="Searle S."/>
            <person name="Postlethwait J.H."/>
            <person name="Warren W.C."/>
        </authorList>
    </citation>
    <scope>NUCLEOTIDE SEQUENCE [LARGE SCALE GENOMIC DNA]</scope>
    <source>
        <strain evidence="5">JP 163 A</strain>
    </source>
</reference>
<feature type="domain" description="SARAH" evidence="3">
    <location>
        <begin position="335"/>
        <end position="382"/>
    </location>
</feature>
<feature type="domain" description="Ras-associating" evidence="2">
    <location>
        <begin position="240"/>
        <end position="328"/>
    </location>
</feature>
<dbReference type="CTD" id="166824"/>
<dbReference type="Ensembl" id="ENSXMAT00000028565.1">
    <property type="protein sequence ID" value="ENSXMAP00000035920.1"/>
    <property type="gene ID" value="ENSXMAG00000004159.2"/>
</dbReference>
<organism evidence="4 5">
    <name type="scientific">Xiphophorus maculatus</name>
    <name type="common">Southern platyfish</name>
    <name type="synonym">Platypoecilus maculatus</name>
    <dbReference type="NCBI Taxonomy" id="8083"/>
    <lineage>
        <taxon>Eukaryota</taxon>
        <taxon>Metazoa</taxon>
        <taxon>Chordata</taxon>
        <taxon>Craniata</taxon>
        <taxon>Vertebrata</taxon>
        <taxon>Euteleostomi</taxon>
        <taxon>Actinopterygii</taxon>
        <taxon>Neopterygii</taxon>
        <taxon>Teleostei</taxon>
        <taxon>Neoteleostei</taxon>
        <taxon>Acanthomorphata</taxon>
        <taxon>Ovalentaria</taxon>
        <taxon>Atherinomorphae</taxon>
        <taxon>Cyprinodontiformes</taxon>
        <taxon>Poeciliidae</taxon>
        <taxon>Poeciliinae</taxon>
        <taxon>Xiphophorus</taxon>
    </lineage>
</organism>
<name>A0A3B5QZT2_XIPMA</name>
<feature type="region of interest" description="Disordered" evidence="1">
    <location>
        <begin position="125"/>
        <end position="144"/>
    </location>
</feature>
<dbReference type="KEGG" id="xma:102221425"/>
<accession>A0A3B5QZT2</accession>
<dbReference type="RefSeq" id="XP_023194545.1">
    <property type="nucleotide sequence ID" value="XM_023338777.1"/>
</dbReference>
<sequence length="391" mass="44725">MNKAPLPAVIQAGSGRALSRAGFLSLLNTYNCYLKDQTQLHLTYSQGHGGQVIVEGFLNISWGVRRPIRLKIQDDKQILPLQSPTSADPTSQNSPLGSKSTMSRWGECSEVHQIKEPEAAQETIFTDPLPDPISPISPLGSKSTMSRWGEYSELHQIDEMAETEAAQETVVKDPLPGPPVYETATLRPMRHRSPELEPESNLVRCMSDVSLVKRRKGRGKSAAQREKEKQHRFSINGHFYNYKTSIFTPSFDTSTKVRISSRMTTDQVIEQLLNKFKIENDPQEFALYCVHQSGEKRKLSHRDHPLWERILQGPSDDIMKVFLMDMHEEEVSNDVAQYLNLELPILDQFLLKLREEENREIQRVINKYQHQHRLLSHMLSFKTSPHIETSV</sequence>
<dbReference type="PANTHER" id="PTHR22738">
    <property type="entry name" value="RASSF"/>
    <property type="match status" value="1"/>
</dbReference>
<dbReference type="InterPro" id="IPR033614">
    <property type="entry name" value="RASSF1-6"/>
</dbReference>
<evidence type="ECO:0000256" key="1">
    <source>
        <dbReference type="SAM" id="MobiDB-lite"/>
    </source>
</evidence>
<dbReference type="PROSITE" id="PS50200">
    <property type="entry name" value="RA"/>
    <property type="match status" value="1"/>
</dbReference>
<dbReference type="Gene3D" id="3.10.20.90">
    <property type="entry name" value="Phosphatidylinositol 3-kinase Catalytic Subunit, Chain A, domain 1"/>
    <property type="match status" value="1"/>
</dbReference>
<dbReference type="AlphaFoldDB" id="A0A3B5QZT2"/>
<reference evidence="4" key="4">
    <citation type="submission" date="2025-09" db="UniProtKB">
        <authorList>
            <consortium name="Ensembl"/>
        </authorList>
    </citation>
    <scope>IDENTIFICATION</scope>
    <source>
        <strain evidence="4">JP 163 A</strain>
    </source>
</reference>
<protein>
    <submittedName>
        <fullName evidence="4">Ras association domain family member 6</fullName>
    </submittedName>
</protein>
<dbReference type="OMA" id="PELNCAT"/>
<dbReference type="GeneID" id="102221425"/>
<evidence type="ECO:0000259" key="3">
    <source>
        <dbReference type="PROSITE" id="PS50951"/>
    </source>
</evidence>